<organism evidence="2 3">
    <name type="scientific">Volvox africanus</name>
    <dbReference type="NCBI Taxonomy" id="51714"/>
    <lineage>
        <taxon>Eukaryota</taxon>
        <taxon>Viridiplantae</taxon>
        <taxon>Chlorophyta</taxon>
        <taxon>core chlorophytes</taxon>
        <taxon>Chlorophyceae</taxon>
        <taxon>CS clade</taxon>
        <taxon>Chlamydomonadales</taxon>
        <taxon>Volvocaceae</taxon>
        <taxon>Volvox</taxon>
    </lineage>
</organism>
<keyword evidence="3" id="KW-1185">Reference proteome</keyword>
<evidence type="ECO:0000313" key="2">
    <source>
        <dbReference type="EMBL" id="GIL47240.1"/>
    </source>
</evidence>
<protein>
    <submittedName>
        <fullName evidence="2">Uncharacterized protein</fullName>
    </submittedName>
</protein>
<dbReference type="EMBL" id="BNCO01000004">
    <property type="protein sequence ID" value="GIL47240.1"/>
    <property type="molecule type" value="Genomic_DNA"/>
</dbReference>
<comment type="caution">
    <text evidence="2">The sequence shown here is derived from an EMBL/GenBank/DDBJ whole genome shotgun (WGS) entry which is preliminary data.</text>
</comment>
<feature type="region of interest" description="Disordered" evidence="1">
    <location>
        <begin position="1"/>
        <end position="24"/>
    </location>
</feature>
<gene>
    <name evidence="2" type="ORF">Vafri_4104</name>
</gene>
<dbReference type="Proteomes" id="UP000747399">
    <property type="component" value="Unassembled WGS sequence"/>
</dbReference>
<feature type="compositionally biased region" description="Pro residues" evidence="1">
    <location>
        <begin position="1"/>
        <end position="11"/>
    </location>
</feature>
<proteinExistence type="predicted"/>
<evidence type="ECO:0000313" key="3">
    <source>
        <dbReference type="Proteomes" id="UP000747399"/>
    </source>
</evidence>
<dbReference type="AlphaFoldDB" id="A0A8J4EUJ6"/>
<accession>A0A8J4EUJ6</accession>
<feature type="non-terminal residue" evidence="2">
    <location>
        <position position="1"/>
    </location>
</feature>
<feature type="region of interest" description="Disordered" evidence="1">
    <location>
        <begin position="40"/>
        <end position="65"/>
    </location>
</feature>
<sequence length="126" mass="13652">SSSPPSLPPSLTPHSLTHTSAVSRKLRIVSRTPYVRPAPQTFSLSSPVPPSLTRIGRRPPPSIPHHLASQHPAHLLHEHLAAPYEACYPAAIRPHSPRRQRTSHVRDVKIGRTVFDGGPGGLQQSG</sequence>
<evidence type="ECO:0000256" key="1">
    <source>
        <dbReference type="SAM" id="MobiDB-lite"/>
    </source>
</evidence>
<name>A0A8J4EUJ6_9CHLO</name>
<reference evidence="2" key="1">
    <citation type="journal article" date="2021" name="Proc. Natl. Acad. Sci. U.S.A.">
        <title>Three genomes in the algal genus Volvox reveal the fate of a haploid sex-determining region after a transition to homothallism.</title>
        <authorList>
            <person name="Yamamoto K."/>
            <person name="Hamaji T."/>
            <person name="Kawai-Toyooka H."/>
            <person name="Matsuzaki R."/>
            <person name="Takahashi F."/>
            <person name="Nishimura Y."/>
            <person name="Kawachi M."/>
            <person name="Noguchi H."/>
            <person name="Minakuchi Y."/>
            <person name="Umen J.G."/>
            <person name="Toyoda A."/>
            <person name="Nozaki H."/>
        </authorList>
    </citation>
    <scope>NUCLEOTIDE SEQUENCE</scope>
    <source>
        <strain evidence="2">NIES-3780</strain>
    </source>
</reference>
<feature type="non-terminal residue" evidence="2">
    <location>
        <position position="126"/>
    </location>
</feature>